<gene>
    <name evidence="3" type="primary">cgi121</name>
    <name evidence="3" type="ORF">ACFQMK_11490</name>
</gene>
<comment type="caution">
    <text evidence="3">The sequence shown here is derived from an EMBL/GenBank/DDBJ whole genome shotgun (WGS) entry which is preliminary data.</text>
</comment>
<protein>
    <submittedName>
        <fullName evidence="3">KEOPS complex subunit Cgi121</fullName>
    </submittedName>
</protein>
<dbReference type="InterPro" id="IPR036504">
    <property type="entry name" value="CGI121/TPRKB_sf"/>
</dbReference>
<dbReference type="RefSeq" id="WP_267664844.1">
    <property type="nucleotide sequence ID" value="NZ_JAODIX010000046.1"/>
</dbReference>
<evidence type="ECO:0000256" key="2">
    <source>
        <dbReference type="SAM" id="MobiDB-lite"/>
    </source>
</evidence>
<dbReference type="InterPro" id="IPR013926">
    <property type="entry name" value="CGI121/TPRKB"/>
</dbReference>
<name>A0ABD5YJU5_9EURY</name>
<dbReference type="AlphaFoldDB" id="A0ABD5YJU5"/>
<sequence>MSGDAVGRDDAAGDGLADPPTPPHRLVRGTVVIDDLDAFLSRLDEIGTETGAVVQAFDADLVVSDDHLSAATRLAARAIARGEAVARDPGVEVLLYAAGRRQIDRALTLGVSGGEQRAVVVVADFGGVPGAGRPSADLDAAVAALGEMTTAADATAEFDAERVRAFYDVSDSELAATAGDLADVVRERVALLDVEK</sequence>
<feature type="region of interest" description="Disordered" evidence="2">
    <location>
        <begin position="1"/>
        <end position="24"/>
    </location>
</feature>
<accession>A0ABD5YJU5</accession>
<dbReference type="NCBIfam" id="NF011465">
    <property type="entry name" value="PRK14886.1-1"/>
    <property type="match status" value="1"/>
</dbReference>
<dbReference type="PIRSF" id="PIRSF022062">
    <property type="entry name" value="UCP022062"/>
    <property type="match status" value="1"/>
</dbReference>
<dbReference type="SUPFAM" id="SSF143870">
    <property type="entry name" value="PF0523-like"/>
    <property type="match status" value="1"/>
</dbReference>
<dbReference type="InterPro" id="IPR016799">
    <property type="entry name" value="UCP022062"/>
</dbReference>
<comment type="similarity">
    <text evidence="1">Belongs to the CGI121/TPRKB family.</text>
</comment>
<proteinExistence type="inferred from homology"/>
<dbReference type="Proteomes" id="UP001596390">
    <property type="component" value="Unassembled WGS sequence"/>
</dbReference>
<evidence type="ECO:0000256" key="1">
    <source>
        <dbReference type="ARBA" id="ARBA00005546"/>
    </source>
</evidence>
<organism evidence="3 4">
    <name type="scientific">Halorubrum yunnanense</name>
    <dbReference type="NCBI Taxonomy" id="1526162"/>
    <lineage>
        <taxon>Archaea</taxon>
        <taxon>Methanobacteriati</taxon>
        <taxon>Methanobacteriota</taxon>
        <taxon>Stenosarchaea group</taxon>
        <taxon>Halobacteria</taxon>
        <taxon>Halobacteriales</taxon>
        <taxon>Haloferacaceae</taxon>
        <taxon>Halorubrum</taxon>
    </lineage>
</organism>
<dbReference type="Gene3D" id="3.30.2380.10">
    <property type="entry name" value="CGI121/TPRKB"/>
    <property type="match status" value="1"/>
</dbReference>
<evidence type="ECO:0000313" key="3">
    <source>
        <dbReference type="EMBL" id="MFC7187501.1"/>
    </source>
</evidence>
<keyword evidence="4" id="KW-1185">Reference proteome</keyword>
<dbReference type="EMBL" id="JBHSZZ010000046">
    <property type="protein sequence ID" value="MFC7187501.1"/>
    <property type="molecule type" value="Genomic_DNA"/>
</dbReference>
<feature type="compositionally biased region" description="Basic and acidic residues" evidence="2">
    <location>
        <begin position="1"/>
        <end position="11"/>
    </location>
</feature>
<reference evidence="3 4" key="1">
    <citation type="journal article" date="2019" name="Int. J. Syst. Evol. Microbiol.">
        <title>The Global Catalogue of Microorganisms (GCM) 10K type strain sequencing project: providing services to taxonomists for standard genome sequencing and annotation.</title>
        <authorList>
            <consortium name="The Broad Institute Genomics Platform"/>
            <consortium name="The Broad Institute Genome Sequencing Center for Infectious Disease"/>
            <person name="Wu L."/>
            <person name="Ma J."/>
        </authorList>
    </citation>
    <scope>NUCLEOTIDE SEQUENCE [LARGE SCALE GENOMIC DNA]</scope>
    <source>
        <strain evidence="3 4">Q85</strain>
    </source>
</reference>
<evidence type="ECO:0000313" key="4">
    <source>
        <dbReference type="Proteomes" id="UP001596390"/>
    </source>
</evidence>
<dbReference type="Pfam" id="PF08617">
    <property type="entry name" value="CGI-121"/>
    <property type="match status" value="1"/>
</dbReference>